<protein>
    <submittedName>
        <fullName evidence="1">Uncharacterized protein</fullName>
    </submittedName>
</protein>
<accession>A0ACC0WDA9</accession>
<proteinExistence type="predicted"/>
<comment type="caution">
    <text evidence="1">The sequence shown here is derived from an EMBL/GenBank/DDBJ whole genome shotgun (WGS) entry which is preliminary data.</text>
</comment>
<name>A0ACC0WDA9_9STRA</name>
<dbReference type="Proteomes" id="UP001163321">
    <property type="component" value="Chromosome 2"/>
</dbReference>
<organism evidence="1 2">
    <name type="scientific">Peronosclerospora sorghi</name>
    <dbReference type="NCBI Taxonomy" id="230839"/>
    <lineage>
        <taxon>Eukaryota</taxon>
        <taxon>Sar</taxon>
        <taxon>Stramenopiles</taxon>
        <taxon>Oomycota</taxon>
        <taxon>Peronosporomycetes</taxon>
        <taxon>Peronosporales</taxon>
        <taxon>Peronosporaceae</taxon>
        <taxon>Peronosclerospora</taxon>
    </lineage>
</organism>
<evidence type="ECO:0000313" key="1">
    <source>
        <dbReference type="EMBL" id="KAI9916407.1"/>
    </source>
</evidence>
<reference evidence="1 2" key="1">
    <citation type="journal article" date="2022" name="bioRxiv">
        <title>The genome of the oomycete Peronosclerospora sorghi, a cosmopolitan pathogen of maize and sorghum, is inflated with dispersed pseudogenes.</title>
        <authorList>
            <person name="Fletcher K."/>
            <person name="Martin F."/>
            <person name="Isakeit T."/>
            <person name="Cavanaugh K."/>
            <person name="Magill C."/>
            <person name="Michelmore R."/>
        </authorList>
    </citation>
    <scope>NUCLEOTIDE SEQUENCE [LARGE SCALE GENOMIC DNA]</scope>
    <source>
        <strain evidence="1">P6</strain>
    </source>
</reference>
<gene>
    <name evidence="1" type="ORF">PsorP6_017101</name>
</gene>
<evidence type="ECO:0000313" key="2">
    <source>
        <dbReference type="Proteomes" id="UP001163321"/>
    </source>
</evidence>
<sequence length="978" mass="108222">MTTPSSSVTSRTDQAGGALTLDDIKADDGALDLLRDAERPPRYAADLDASSSTCLALDVPTTCMPSSQSMSIPTTSCTSQAHFRDASGTRAPVDRASNVSAVYRWYDVEEGYEAKKREESSLAKCKVCQTQGKQDRKTWVRFSKSVTSNLWRHLKENHPHVYAKHAGEKKRVLMHRITGSKKRGRKKKGVATSSLSCPLERDAAPVIAIGHEARTGQGTTMPPSVKKPKRGEQEEDPVPPSFFDSPLDMRHPMAHAQPGASPGSSATASGAVPTGKAYPEKVREAIGYLCLYEMLPFQLCSSHAFQNLIVACSGGYVHGSTNVLAVSTKDIAFEYATNLAAEVQMRTLMQMEMTEFSHLLISEWRASTTPSHDSTLSPSQINASILRDSECVFYALFAVGLDPDFNSFRRCLHVSSMGTYRPGQEESIGAMLARDQHLRKAMECLVPSKCMPEILAVEPSCSEYESFRVTRNLRCLESIPTVLQHIMLATISGVTISGSYCLAGDPVGSSAAVYRSLGCWNRRLDKGESIPSTSTAVLPAETLDRVSAAEMSSRILEELPRSLTGHTYRDLLNKLMYLLAHLKQSARSRDVLRTVALEQCSMSAASYERLFIDRLRAMAISIDQLYAMLMLVADMRPALQAYFVLHKDRESDFSKLIQLTCLSPYEWSRVRYLRVILKPFAEATAKLDGEVYVISSLIVPSAFTMLEKLREPHPVHCGTGVAKTSATEQSMESLPEDIEALRDLAFSNLSTCFGYLFSVPNASWGKDKLQTFNLLWCATILDPRTRSFIVKGSLPQEEYWEIVKAEAINMVANKDKDQEGGKEPDESSKTVADTGVEQSTDLWDDLQANLALCAQEQMLLHGTKSSLEATKSSNLLEVEVSFFQEEGRIVLRANPFEWWHTMRMKYPLLARLARYVLSIPGKVTIDNNPVGCDGGLVKQGPSHLSMVDLCHLLAASMNLRTEKLVQLEVARKHVWTTV</sequence>
<dbReference type="EMBL" id="CM047581">
    <property type="protein sequence ID" value="KAI9916407.1"/>
    <property type="molecule type" value="Genomic_DNA"/>
</dbReference>
<keyword evidence="2" id="KW-1185">Reference proteome</keyword>